<dbReference type="Pfam" id="PF00702">
    <property type="entry name" value="Hydrolase"/>
    <property type="match status" value="1"/>
</dbReference>
<accession>A0A840YX94</accession>
<gene>
    <name evidence="1" type="ORF">FHR23_001092</name>
</gene>
<organism evidence="1 2">
    <name type="scientific">Stakelama sediminis</name>
    <dbReference type="NCBI Taxonomy" id="463200"/>
    <lineage>
        <taxon>Bacteria</taxon>
        <taxon>Pseudomonadati</taxon>
        <taxon>Pseudomonadota</taxon>
        <taxon>Alphaproteobacteria</taxon>
        <taxon>Sphingomonadales</taxon>
        <taxon>Sphingomonadaceae</taxon>
        <taxon>Stakelama</taxon>
    </lineage>
</organism>
<dbReference type="InterPro" id="IPR036412">
    <property type="entry name" value="HAD-like_sf"/>
</dbReference>
<name>A0A840YX94_9SPHN</name>
<proteinExistence type="predicted"/>
<comment type="caution">
    <text evidence="1">The sequence shown here is derived from an EMBL/GenBank/DDBJ whole genome shotgun (WGS) entry which is preliminary data.</text>
</comment>
<keyword evidence="2" id="KW-1185">Reference proteome</keyword>
<reference evidence="1 2" key="1">
    <citation type="submission" date="2020-08" db="EMBL/GenBank/DDBJ databases">
        <title>Genomic Encyclopedia of Type Strains, Phase IV (KMG-IV): sequencing the most valuable type-strain genomes for metagenomic binning, comparative biology and taxonomic classification.</title>
        <authorList>
            <person name="Goeker M."/>
        </authorList>
    </citation>
    <scope>NUCLEOTIDE SEQUENCE [LARGE SCALE GENOMIC DNA]</scope>
    <source>
        <strain evidence="1 2">DSM 27203</strain>
    </source>
</reference>
<dbReference type="Gene3D" id="3.40.50.1000">
    <property type="entry name" value="HAD superfamily/HAD-like"/>
    <property type="match status" value="1"/>
</dbReference>
<dbReference type="AlphaFoldDB" id="A0A840YX94"/>
<sequence length="786" mass="86078">MKTSIRAYDVASLLEQVPSEVTTLSLDCFDTLLWRDVQAPRDVFARIDLEGGAVEPRMWAERAARQAAKLHRKTVEVTLPEIYTRLMPAADEDAIAAAVAHECALEARHCFAFAPTVELIRRAHARGMRVIIVSDIYFSHAELVALLKAVAGEEVVAMIDRVFVSSEYGIGKGDGLFKTVMAELGAAPETILHVGDNKVADVIAPQAVGIHAAHLVQFDEESVTRLRLESAAATLIDPEARVAVPVSQNHRAAVALRREDSDVARLGHDVLGPLFHGFALWVRDEVAALTAQHGRQVKPLFLMRDGFLPLEVFRTVFSDAGDAAPIEISRYVAACASLTDAERLKDFVTEAVHRAPLSVVARQLLLFGHEGAKLAKMKPAQFCKAVLEPKMAKRILARSAKFTDRVLAHLRQAGVNDGDTVMFVDLGYNGSVQNQIAPVLAEKMGLHVVGRYLLLREEVRSGLDKKGFFDVRHYETRMLHALCTQVAVIEQLATVAQGSTVDYEEDGAPIRKEADIKGGQSAIRDKVQAACIAYARDAETGVMRVTQVEDADDRRRSAAAALARLMFFPSAEEVTLLEAFDHDVNLGTTEVVRLLDRDNSAEGLKRRGLSYINETDRMFVPGELRGHGLPLNLSLLASTRFALDIRNADFQSGGIELPVILMSAQGQGVHNFDAYPTAQGFYRINIPMGQERWTPAIQFGVPFGWVQVESAMWHRLADFDASAPVCGANAVTVTDGMTDHGDALYQCSPSGFVMAPPPKGDEPMVLSVVFRPVVWRKEAGSRKQVA</sequence>
<dbReference type="InterPro" id="IPR023214">
    <property type="entry name" value="HAD_sf"/>
</dbReference>
<dbReference type="RefSeq" id="WP_184001856.1">
    <property type="nucleotide sequence ID" value="NZ_BAABIF010000004.1"/>
</dbReference>
<dbReference type="SUPFAM" id="SSF56784">
    <property type="entry name" value="HAD-like"/>
    <property type="match status" value="1"/>
</dbReference>
<evidence type="ECO:0000313" key="1">
    <source>
        <dbReference type="EMBL" id="MBB5718185.1"/>
    </source>
</evidence>
<dbReference type="Proteomes" id="UP000554342">
    <property type="component" value="Unassembled WGS sequence"/>
</dbReference>
<dbReference type="EMBL" id="JACIJI010000001">
    <property type="protein sequence ID" value="MBB5718185.1"/>
    <property type="molecule type" value="Genomic_DNA"/>
</dbReference>
<protein>
    <submittedName>
        <fullName evidence="1">FMN phosphatase YigB (HAD superfamily)</fullName>
    </submittedName>
</protein>
<evidence type="ECO:0000313" key="2">
    <source>
        <dbReference type="Proteomes" id="UP000554342"/>
    </source>
</evidence>